<keyword evidence="3" id="KW-1185">Reference proteome</keyword>
<evidence type="ECO:0000259" key="1">
    <source>
        <dbReference type="PROSITE" id="PS50914"/>
    </source>
</evidence>
<protein>
    <submittedName>
        <fullName evidence="2">BON domain-containing protein</fullName>
    </submittedName>
</protein>
<name>A0ABP8CYA0_9ACTN</name>
<dbReference type="InterPro" id="IPR051686">
    <property type="entry name" value="Lipoprotein_DolP"/>
</dbReference>
<reference evidence="3" key="1">
    <citation type="journal article" date="2019" name="Int. J. Syst. Evol. Microbiol.">
        <title>The Global Catalogue of Microorganisms (GCM) 10K type strain sequencing project: providing services to taxonomists for standard genome sequencing and annotation.</title>
        <authorList>
            <consortium name="The Broad Institute Genomics Platform"/>
            <consortium name="The Broad Institute Genome Sequencing Center for Infectious Disease"/>
            <person name="Wu L."/>
            <person name="Ma J."/>
        </authorList>
    </citation>
    <scope>NUCLEOTIDE SEQUENCE [LARGE SCALE GENOMIC DNA]</scope>
    <source>
        <strain evidence="3">JCM 17441</strain>
    </source>
</reference>
<feature type="domain" description="BON" evidence="1">
    <location>
        <begin position="100"/>
        <end position="168"/>
    </location>
</feature>
<dbReference type="PROSITE" id="PS50914">
    <property type="entry name" value="BON"/>
    <property type="match status" value="3"/>
</dbReference>
<feature type="domain" description="BON" evidence="1">
    <location>
        <begin position="25"/>
        <end position="93"/>
    </location>
</feature>
<evidence type="ECO:0000313" key="2">
    <source>
        <dbReference type="EMBL" id="GAA4244903.1"/>
    </source>
</evidence>
<accession>A0ABP8CYA0</accession>
<dbReference type="InterPro" id="IPR014004">
    <property type="entry name" value="Transpt-assoc_nodulatn_dom_bac"/>
</dbReference>
<dbReference type="Gene3D" id="3.30.1340.30">
    <property type="match status" value="3"/>
</dbReference>
<dbReference type="SMART" id="SM00749">
    <property type="entry name" value="BON"/>
    <property type="match status" value="2"/>
</dbReference>
<proteinExistence type="predicted"/>
<gene>
    <name evidence="2" type="ORF">GCM10022255_009780</name>
</gene>
<dbReference type="PANTHER" id="PTHR34606">
    <property type="entry name" value="BON DOMAIN-CONTAINING PROTEIN"/>
    <property type="match status" value="1"/>
</dbReference>
<organism evidence="2 3">
    <name type="scientific">Dactylosporangium darangshiense</name>
    <dbReference type="NCBI Taxonomy" id="579108"/>
    <lineage>
        <taxon>Bacteria</taxon>
        <taxon>Bacillati</taxon>
        <taxon>Actinomycetota</taxon>
        <taxon>Actinomycetes</taxon>
        <taxon>Micromonosporales</taxon>
        <taxon>Micromonosporaceae</taxon>
        <taxon>Dactylosporangium</taxon>
    </lineage>
</organism>
<dbReference type="PANTHER" id="PTHR34606:SF15">
    <property type="entry name" value="BON DOMAIN-CONTAINING PROTEIN"/>
    <property type="match status" value="1"/>
</dbReference>
<comment type="caution">
    <text evidence="2">The sequence shown here is derived from an EMBL/GenBank/DDBJ whole genome shotgun (WGS) entry which is preliminary data.</text>
</comment>
<dbReference type="Pfam" id="PF04972">
    <property type="entry name" value="BON"/>
    <property type="match status" value="3"/>
</dbReference>
<dbReference type="InterPro" id="IPR007055">
    <property type="entry name" value="BON_dom"/>
</dbReference>
<evidence type="ECO:0000313" key="3">
    <source>
        <dbReference type="Proteomes" id="UP001500620"/>
    </source>
</evidence>
<feature type="domain" description="BON" evidence="1">
    <location>
        <begin position="171"/>
        <end position="239"/>
    </location>
</feature>
<sequence>MDRIGLVPAADVAHPGLVTQPPHRTDQELKTAVTEELRYIPSIDATAIEVQVSGGTVTLSGEVPSLPERLAVKHAAMQVGGVKHVTNKTTVRTHSDSDITDQNIAQAAGQVLAWAVDVPPNAVTADVQDHRITLSGHVAWEYQRNAAARAVTYLKGVTRVSNEISLESPPPSGDTKAAVQAAMQRNAELDARRIMIDLSGAELTLRGSVRSWSQRRAAERSAWSAAGVTSVRNELHIAS</sequence>
<dbReference type="Proteomes" id="UP001500620">
    <property type="component" value="Unassembled WGS sequence"/>
</dbReference>
<dbReference type="EMBL" id="BAABAT010000002">
    <property type="protein sequence ID" value="GAA4244903.1"/>
    <property type="molecule type" value="Genomic_DNA"/>
</dbReference>